<organism evidence="1 2">
    <name type="scientific">Aureimonas glaciei</name>
    <dbReference type="NCBI Taxonomy" id="1776957"/>
    <lineage>
        <taxon>Bacteria</taxon>
        <taxon>Pseudomonadati</taxon>
        <taxon>Pseudomonadota</taxon>
        <taxon>Alphaproteobacteria</taxon>
        <taxon>Hyphomicrobiales</taxon>
        <taxon>Aurantimonadaceae</taxon>
        <taxon>Aureimonas</taxon>
    </lineage>
</organism>
<dbReference type="Proteomes" id="UP000613160">
    <property type="component" value="Unassembled WGS sequence"/>
</dbReference>
<dbReference type="RefSeq" id="WP_188851832.1">
    <property type="nucleotide sequence ID" value="NZ_BMJJ01000006.1"/>
</dbReference>
<sequence length="78" mass="8418">MTKQPTIPYEPANLDVDPVQHALDLFGGDDRAAIAALISALFETRDEVDRLRRALSVANAATSFGYDRGHKGALVPPI</sequence>
<reference evidence="1" key="2">
    <citation type="submission" date="2020-09" db="EMBL/GenBank/DDBJ databases">
        <authorList>
            <person name="Sun Q."/>
            <person name="Zhou Y."/>
        </authorList>
    </citation>
    <scope>NUCLEOTIDE SEQUENCE</scope>
    <source>
        <strain evidence="1">CGMCC 1.15493</strain>
    </source>
</reference>
<keyword evidence="2" id="KW-1185">Reference proteome</keyword>
<name>A0A917DBM1_9HYPH</name>
<proteinExistence type="predicted"/>
<accession>A0A917DBM1</accession>
<reference evidence="1" key="1">
    <citation type="journal article" date="2014" name="Int. J. Syst. Evol. Microbiol.">
        <title>Complete genome sequence of Corynebacterium casei LMG S-19264T (=DSM 44701T), isolated from a smear-ripened cheese.</title>
        <authorList>
            <consortium name="US DOE Joint Genome Institute (JGI-PGF)"/>
            <person name="Walter F."/>
            <person name="Albersmeier A."/>
            <person name="Kalinowski J."/>
            <person name="Ruckert C."/>
        </authorList>
    </citation>
    <scope>NUCLEOTIDE SEQUENCE</scope>
    <source>
        <strain evidence="1">CGMCC 1.15493</strain>
    </source>
</reference>
<dbReference type="AlphaFoldDB" id="A0A917DBM1"/>
<comment type="caution">
    <text evidence="1">The sequence shown here is derived from an EMBL/GenBank/DDBJ whole genome shotgun (WGS) entry which is preliminary data.</text>
</comment>
<evidence type="ECO:0000313" key="2">
    <source>
        <dbReference type="Proteomes" id="UP000613160"/>
    </source>
</evidence>
<gene>
    <name evidence="1" type="ORF">GCM10011335_28920</name>
</gene>
<evidence type="ECO:0000313" key="1">
    <source>
        <dbReference type="EMBL" id="GGD24203.1"/>
    </source>
</evidence>
<protein>
    <submittedName>
        <fullName evidence="1">Uncharacterized protein</fullName>
    </submittedName>
</protein>
<dbReference type="EMBL" id="BMJJ01000006">
    <property type="protein sequence ID" value="GGD24203.1"/>
    <property type="molecule type" value="Genomic_DNA"/>
</dbReference>